<dbReference type="SUPFAM" id="SSF56112">
    <property type="entry name" value="Protein kinase-like (PK-like)"/>
    <property type="match status" value="1"/>
</dbReference>
<dbReference type="GO" id="GO:0004305">
    <property type="term" value="F:ethanolamine kinase activity"/>
    <property type="evidence" value="ECO:0007669"/>
    <property type="project" value="UniProtKB-EC"/>
</dbReference>
<keyword evidence="1" id="KW-0444">Lipid biosynthesis</keyword>
<comment type="similarity">
    <text evidence="4">Belongs to the choline/ethanolamine kinase family.</text>
</comment>
<dbReference type="InterPro" id="IPR011009">
    <property type="entry name" value="Kinase-like_dom_sf"/>
</dbReference>
<keyword evidence="2" id="KW-1208">Phospholipid metabolism</keyword>
<dbReference type="PANTHER" id="PTHR22603">
    <property type="entry name" value="CHOLINE/ETHANOALAMINE KINASE"/>
    <property type="match status" value="1"/>
</dbReference>
<evidence type="ECO:0000256" key="1">
    <source>
        <dbReference type="ARBA" id="ARBA00023209"/>
    </source>
</evidence>
<name>A0A8D8YNU0_9HEMI</name>
<evidence type="ECO:0000256" key="4">
    <source>
        <dbReference type="ARBA" id="ARBA00038211"/>
    </source>
</evidence>
<reference evidence="7" key="1">
    <citation type="submission" date="2021-05" db="EMBL/GenBank/DDBJ databases">
        <authorList>
            <person name="Alioto T."/>
            <person name="Alioto T."/>
            <person name="Gomez Garrido J."/>
        </authorList>
    </citation>
    <scope>NUCLEOTIDE SEQUENCE</scope>
</reference>
<dbReference type="GO" id="GO:0006646">
    <property type="term" value="P:phosphatidylethanolamine biosynthetic process"/>
    <property type="evidence" value="ECO:0007669"/>
    <property type="project" value="TreeGrafter"/>
</dbReference>
<organism evidence="7">
    <name type="scientific">Cacopsylla melanoneura</name>
    <dbReference type="NCBI Taxonomy" id="428564"/>
    <lineage>
        <taxon>Eukaryota</taxon>
        <taxon>Metazoa</taxon>
        <taxon>Ecdysozoa</taxon>
        <taxon>Arthropoda</taxon>
        <taxon>Hexapoda</taxon>
        <taxon>Insecta</taxon>
        <taxon>Pterygota</taxon>
        <taxon>Neoptera</taxon>
        <taxon>Paraneoptera</taxon>
        <taxon>Hemiptera</taxon>
        <taxon>Sternorrhyncha</taxon>
        <taxon>Psylloidea</taxon>
        <taxon>Psyllidae</taxon>
        <taxon>Psyllinae</taxon>
        <taxon>Cacopsylla</taxon>
    </lineage>
</organism>
<dbReference type="Pfam" id="PF01633">
    <property type="entry name" value="Choline_kinase"/>
    <property type="match status" value="1"/>
</dbReference>
<keyword evidence="7" id="KW-0418">Kinase</keyword>
<evidence type="ECO:0000256" key="2">
    <source>
        <dbReference type="ARBA" id="ARBA00023264"/>
    </source>
</evidence>
<comment type="pathway">
    <text evidence="3">Phospholipid metabolism; phosphatidylethanolamine biosynthesis; phosphatidylethanolamine from ethanolamine: step 1/3.</text>
</comment>
<feature type="compositionally biased region" description="Polar residues" evidence="6">
    <location>
        <begin position="348"/>
        <end position="361"/>
    </location>
</feature>
<accession>A0A8D8YNU0</accession>
<keyword evidence="1" id="KW-0443">Lipid metabolism</keyword>
<dbReference type="Gene3D" id="3.90.1200.10">
    <property type="match status" value="1"/>
</dbReference>
<feature type="region of interest" description="Disordered" evidence="6">
    <location>
        <begin position="340"/>
        <end position="361"/>
    </location>
</feature>
<dbReference type="EMBL" id="HBUF01385685">
    <property type="protein sequence ID" value="CAG6732093.1"/>
    <property type="molecule type" value="Transcribed_RNA"/>
</dbReference>
<keyword evidence="7" id="KW-0808">Transferase</keyword>
<evidence type="ECO:0000313" key="7">
    <source>
        <dbReference type="EMBL" id="CAG6732093.1"/>
    </source>
</evidence>
<proteinExistence type="inferred from homology"/>
<keyword evidence="1" id="KW-0594">Phospholipid biosynthesis</keyword>
<evidence type="ECO:0000256" key="5">
    <source>
        <dbReference type="ARBA" id="ARBA00038874"/>
    </source>
</evidence>
<evidence type="ECO:0000256" key="3">
    <source>
        <dbReference type="ARBA" id="ARBA00037883"/>
    </source>
</evidence>
<dbReference type="Gene3D" id="3.30.200.20">
    <property type="entry name" value="Phosphorylase Kinase, domain 1"/>
    <property type="match status" value="1"/>
</dbReference>
<evidence type="ECO:0000256" key="6">
    <source>
        <dbReference type="SAM" id="MobiDB-lite"/>
    </source>
</evidence>
<dbReference type="EC" id="2.7.1.82" evidence="5"/>
<dbReference type="CDD" id="cd05157">
    <property type="entry name" value="ETNK_euk"/>
    <property type="match status" value="1"/>
</dbReference>
<sequence length="361" mass="41305">MDDILVIEAKVSTETLEIIENDAASIIQHIKPDWSKSEIQFKTFTDGITNKLVGVYHKDKPDDILLMRIYGNNTHLLIDREAEKSNFRTLHRAGLAPRLYAEFDNGLVYDYVRGVTTNPDTIRLPHIYPLVAKTMARLHKVHSNMKQPKLWNLGKLMLSLIPRQYSKEEKQTRFNSLFPNGLAQLQSDWQYLESCLGKTKSPVVFCHNDLLLGNIIYDEQDEKVTFIDYEYAGVNYQAFDIANHFDEYAGISSIDHSRYPGPDHQLAWLRTYLEEYTGCPPSAQHLATLHWQVQQFSPAAHLAWTIWALVQAEHSDIEFDFFQFGASAYEGYVMKRDKYLGPAPPGDTSKSPSSGVEKQGE</sequence>
<dbReference type="GO" id="GO:0005737">
    <property type="term" value="C:cytoplasm"/>
    <property type="evidence" value="ECO:0007669"/>
    <property type="project" value="TreeGrafter"/>
</dbReference>
<dbReference type="PANTHER" id="PTHR22603:SF66">
    <property type="entry name" value="ETHANOLAMINE KINASE"/>
    <property type="match status" value="1"/>
</dbReference>
<dbReference type="AlphaFoldDB" id="A0A8D8YNU0"/>
<protein>
    <recommendedName>
        <fullName evidence="5">ethanolamine kinase</fullName>
        <ecNumber evidence="5">2.7.1.82</ecNumber>
    </recommendedName>
</protein>